<dbReference type="Proteomes" id="UP000887013">
    <property type="component" value="Unassembled WGS sequence"/>
</dbReference>
<dbReference type="OrthoDB" id="10386946at2759"/>
<keyword evidence="2" id="KW-1185">Reference proteome</keyword>
<organism evidence="1 2">
    <name type="scientific">Nephila pilipes</name>
    <name type="common">Giant wood spider</name>
    <name type="synonym">Nephila maculata</name>
    <dbReference type="NCBI Taxonomy" id="299642"/>
    <lineage>
        <taxon>Eukaryota</taxon>
        <taxon>Metazoa</taxon>
        <taxon>Ecdysozoa</taxon>
        <taxon>Arthropoda</taxon>
        <taxon>Chelicerata</taxon>
        <taxon>Arachnida</taxon>
        <taxon>Araneae</taxon>
        <taxon>Araneomorphae</taxon>
        <taxon>Entelegynae</taxon>
        <taxon>Araneoidea</taxon>
        <taxon>Nephilidae</taxon>
        <taxon>Nephila</taxon>
    </lineage>
</organism>
<comment type="caution">
    <text evidence="1">The sequence shown here is derived from an EMBL/GenBank/DDBJ whole genome shotgun (WGS) entry which is preliminary data.</text>
</comment>
<name>A0A8X6TWC2_NEPPI</name>
<evidence type="ECO:0000313" key="1">
    <source>
        <dbReference type="EMBL" id="GFT53427.1"/>
    </source>
</evidence>
<evidence type="ECO:0000313" key="2">
    <source>
        <dbReference type="Proteomes" id="UP000887013"/>
    </source>
</evidence>
<dbReference type="EMBL" id="BMAW01112591">
    <property type="protein sequence ID" value="GFT53427.1"/>
    <property type="molecule type" value="Genomic_DNA"/>
</dbReference>
<proteinExistence type="predicted"/>
<sequence length="118" mass="14120">MGKAHSERKITKPKRTKRAFFFQEVEKVFLKGISNDWRVLAIPAHFSEEGRDTNKQRLLISRCRDLHHFALQPNYADSRLLQGLQNRLPKSHYFIRKNGDAFKEFRGRNKKKKKRLRN</sequence>
<gene>
    <name evidence="1" type="ORF">NPIL_691201</name>
</gene>
<reference evidence="1" key="1">
    <citation type="submission" date="2020-08" db="EMBL/GenBank/DDBJ databases">
        <title>Multicomponent nature underlies the extraordinary mechanical properties of spider dragline silk.</title>
        <authorList>
            <person name="Kono N."/>
            <person name="Nakamura H."/>
            <person name="Mori M."/>
            <person name="Yoshida Y."/>
            <person name="Ohtoshi R."/>
            <person name="Malay A.D."/>
            <person name="Moran D.A.P."/>
            <person name="Tomita M."/>
            <person name="Numata K."/>
            <person name="Arakawa K."/>
        </authorList>
    </citation>
    <scope>NUCLEOTIDE SEQUENCE</scope>
</reference>
<protein>
    <submittedName>
        <fullName evidence="1">Uncharacterized protein</fullName>
    </submittedName>
</protein>
<accession>A0A8X6TWC2</accession>
<dbReference type="AlphaFoldDB" id="A0A8X6TWC2"/>